<dbReference type="Pfam" id="PF00583">
    <property type="entry name" value="Acetyltransf_1"/>
    <property type="match status" value="1"/>
</dbReference>
<dbReference type="AlphaFoldDB" id="A0A1W6KCC5"/>
<dbReference type="InterPro" id="IPR016181">
    <property type="entry name" value="Acyl_CoA_acyltransferase"/>
</dbReference>
<dbReference type="Proteomes" id="UP000193100">
    <property type="component" value="Chromosome"/>
</dbReference>
<name>A0A1W6KCC5_9GAMM</name>
<keyword evidence="2" id="KW-0808">Transferase</keyword>
<feature type="domain" description="N-acetyltransferase" evidence="1">
    <location>
        <begin position="1"/>
        <end position="153"/>
    </location>
</feature>
<gene>
    <name evidence="2" type="ORF">MARSALSMR5_03050</name>
</gene>
<dbReference type="PANTHER" id="PTHR43305">
    <property type="entry name" value="FAMILY N-ACETYLTRANSFERASE, PUTATIVE (AFU_ORTHOLOGUE AFUA_2G01380)-RELATED"/>
    <property type="match status" value="1"/>
</dbReference>
<sequence>MIRDVVFPADSDELRKLILEYADWLGIDLSYQDFEGEMASLEALFSPPSGQYTFAIESFRIAGGVGFRRIEEYTAEVKRLYVRRQYQGKGLGRVLMDNLLLKLKRMGYTRVVLDAVPPTKKAQELYELMGFEEIEPYFFNPTPGTKFYGLDLQSYALESNA</sequence>
<accession>A0A1W6KCC5</accession>
<dbReference type="PANTHER" id="PTHR43305:SF1">
    <property type="entry name" value="FAMILY N-ACETYLTRANSFERASE, PUTATIVE (AFU_ORTHOLOGUE AFUA_2G01380)-RELATED"/>
    <property type="match status" value="1"/>
</dbReference>
<evidence type="ECO:0000259" key="1">
    <source>
        <dbReference type="PROSITE" id="PS51186"/>
    </source>
</evidence>
<dbReference type="CDD" id="cd04301">
    <property type="entry name" value="NAT_SF"/>
    <property type="match status" value="1"/>
</dbReference>
<evidence type="ECO:0000313" key="3">
    <source>
        <dbReference type="Proteomes" id="UP000193100"/>
    </source>
</evidence>
<dbReference type="GO" id="GO:0016747">
    <property type="term" value="F:acyltransferase activity, transferring groups other than amino-acyl groups"/>
    <property type="evidence" value="ECO:0007669"/>
    <property type="project" value="InterPro"/>
</dbReference>
<protein>
    <submittedName>
        <fullName evidence="2">Ribosomal-protein-alanine N-acetyltransferase</fullName>
    </submittedName>
</protein>
<dbReference type="InterPro" id="IPR000182">
    <property type="entry name" value="GNAT_dom"/>
</dbReference>
<proteinExistence type="predicted"/>
<dbReference type="GeneID" id="77256978"/>
<dbReference type="Gene3D" id="3.40.630.30">
    <property type="match status" value="1"/>
</dbReference>
<organism evidence="2 3">
    <name type="scientific">Marinobacter salarius</name>
    <dbReference type="NCBI Taxonomy" id="1420917"/>
    <lineage>
        <taxon>Bacteria</taxon>
        <taxon>Pseudomonadati</taxon>
        <taxon>Pseudomonadota</taxon>
        <taxon>Gammaproteobacteria</taxon>
        <taxon>Pseudomonadales</taxon>
        <taxon>Marinobacteraceae</taxon>
        <taxon>Marinobacter</taxon>
    </lineage>
</organism>
<dbReference type="InterPro" id="IPR052777">
    <property type="entry name" value="Acetyltransferase_Enz"/>
</dbReference>
<reference evidence="2 3" key="1">
    <citation type="submission" date="2017-04" db="EMBL/GenBank/DDBJ databases">
        <title>Genome Sequence of Marinobacter salarius strain SMR5 Isolated from a culture of the Diatom Skeletonema marinoi.</title>
        <authorList>
            <person name="Topel M."/>
            <person name="Pinder M.I.M."/>
            <person name="Johansson O.N."/>
            <person name="Kourtchenko O."/>
            <person name="Godhe A."/>
            <person name="Clarke A.K."/>
        </authorList>
    </citation>
    <scope>NUCLEOTIDE SEQUENCE [LARGE SCALE GENOMIC DNA]</scope>
    <source>
        <strain evidence="2 3">SMR5</strain>
    </source>
</reference>
<dbReference type="SUPFAM" id="SSF55729">
    <property type="entry name" value="Acyl-CoA N-acyltransferases (Nat)"/>
    <property type="match status" value="1"/>
</dbReference>
<dbReference type="RefSeq" id="WP_157665618.1">
    <property type="nucleotide sequence ID" value="NZ_CP020931.1"/>
</dbReference>
<dbReference type="EMBL" id="CP020931">
    <property type="protein sequence ID" value="ARM85095.1"/>
    <property type="molecule type" value="Genomic_DNA"/>
</dbReference>
<evidence type="ECO:0000313" key="2">
    <source>
        <dbReference type="EMBL" id="ARM85095.1"/>
    </source>
</evidence>
<dbReference type="PROSITE" id="PS51186">
    <property type="entry name" value="GNAT"/>
    <property type="match status" value="1"/>
</dbReference>